<comment type="subcellular location">
    <subcellularLocation>
        <location evidence="1">Membrane</location>
        <topology evidence="1">Multi-pass membrane protein</topology>
    </subcellularLocation>
</comment>
<keyword evidence="2 5" id="KW-0812">Transmembrane</keyword>
<keyword evidence="3 5" id="KW-1133">Transmembrane helix</keyword>
<feature type="transmembrane region" description="Helical" evidence="5">
    <location>
        <begin position="85"/>
        <end position="103"/>
    </location>
</feature>
<dbReference type="Proteomes" id="UP001017257">
    <property type="component" value="Chromosome"/>
</dbReference>
<dbReference type="EMBL" id="CP102845">
    <property type="protein sequence ID" value="UVF19633.1"/>
    <property type="molecule type" value="Genomic_DNA"/>
</dbReference>
<sequence>MTAMSDTPVASAGTGNGAAIWTGRALSGLVVLFLLFDGAIKLVPLQVVIDTVTPLGWPADPALWRALGVVLVASALLHAYPRTSVLGAILVTAYLGGAVATHLRIGSPLLSHTLFGVYLGIALWAGLWLRDPRVRALLPLAR</sequence>
<dbReference type="InterPro" id="IPR032808">
    <property type="entry name" value="DoxX"/>
</dbReference>
<feature type="transmembrane region" description="Helical" evidence="5">
    <location>
        <begin position="21"/>
        <end position="42"/>
    </location>
</feature>
<protein>
    <submittedName>
        <fullName evidence="6">DoxX family protein</fullName>
    </submittedName>
</protein>
<evidence type="ECO:0000256" key="2">
    <source>
        <dbReference type="ARBA" id="ARBA00022692"/>
    </source>
</evidence>
<evidence type="ECO:0000256" key="5">
    <source>
        <dbReference type="SAM" id="Phobius"/>
    </source>
</evidence>
<dbReference type="RefSeq" id="WP_173946001.1">
    <property type="nucleotide sequence ID" value="NZ_CP102845.1"/>
</dbReference>
<organism evidence="6 7">
    <name type="scientific">Microvirga terrae</name>
    <dbReference type="NCBI Taxonomy" id="2740529"/>
    <lineage>
        <taxon>Bacteria</taxon>
        <taxon>Pseudomonadati</taxon>
        <taxon>Pseudomonadota</taxon>
        <taxon>Alphaproteobacteria</taxon>
        <taxon>Hyphomicrobiales</taxon>
        <taxon>Methylobacteriaceae</taxon>
        <taxon>Microvirga</taxon>
    </lineage>
</organism>
<dbReference type="Pfam" id="PF13564">
    <property type="entry name" value="DoxX_2"/>
    <property type="match status" value="1"/>
</dbReference>
<name>A0ABY5RRG7_9HYPH</name>
<feature type="transmembrane region" description="Helical" evidence="5">
    <location>
        <begin position="109"/>
        <end position="129"/>
    </location>
</feature>
<proteinExistence type="predicted"/>
<reference evidence="6" key="1">
    <citation type="submission" date="2022-08" db="EMBL/GenBank/DDBJ databases">
        <title>Microvirga terrae sp. nov., isolated from soil.</title>
        <authorList>
            <person name="Kim K.H."/>
            <person name="Seo Y.L."/>
            <person name="Kim J.M."/>
            <person name="Lee J.K."/>
            <person name="Han D.M."/>
            <person name="Jeon C.O."/>
        </authorList>
    </citation>
    <scope>NUCLEOTIDE SEQUENCE</scope>
    <source>
        <strain evidence="6">R24</strain>
    </source>
</reference>
<feature type="transmembrane region" description="Helical" evidence="5">
    <location>
        <begin position="62"/>
        <end position="80"/>
    </location>
</feature>
<keyword evidence="4 5" id="KW-0472">Membrane</keyword>
<evidence type="ECO:0000256" key="1">
    <source>
        <dbReference type="ARBA" id="ARBA00004141"/>
    </source>
</evidence>
<evidence type="ECO:0000256" key="4">
    <source>
        <dbReference type="ARBA" id="ARBA00023136"/>
    </source>
</evidence>
<evidence type="ECO:0000313" key="6">
    <source>
        <dbReference type="EMBL" id="UVF19633.1"/>
    </source>
</evidence>
<accession>A0ABY5RRG7</accession>
<evidence type="ECO:0000256" key="3">
    <source>
        <dbReference type="ARBA" id="ARBA00022989"/>
    </source>
</evidence>
<evidence type="ECO:0000313" key="7">
    <source>
        <dbReference type="Proteomes" id="UP001017257"/>
    </source>
</evidence>
<gene>
    <name evidence="6" type="ORF">HPT29_000280</name>
</gene>
<keyword evidence="7" id="KW-1185">Reference proteome</keyword>